<dbReference type="KEGG" id="gai:IMCC3135_13715"/>
<evidence type="ECO:0000313" key="1">
    <source>
        <dbReference type="EMBL" id="ASJ72828.1"/>
    </source>
</evidence>
<protein>
    <submittedName>
        <fullName evidence="1">Uncharacterized protein</fullName>
    </submittedName>
</protein>
<dbReference type="RefSeq" id="WP_088918107.1">
    <property type="nucleotide sequence ID" value="NZ_CP018632.1"/>
</dbReference>
<dbReference type="AlphaFoldDB" id="A0A2Z2NSW4"/>
<dbReference type="OrthoDB" id="5880389at2"/>
<dbReference type="Proteomes" id="UP000250079">
    <property type="component" value="Chromosome"/>
</dbReference>
<reference evidence="1 2" key="1">
    <citation type="submission" date="2016-12" db="EMBL/GenBank/DDBJ databases">
        <authorList>
            <person name="Song W.-J."/>
            <person name="Kurnit D.M."/>
        </authorList>
    </citation>
    <scope>NUCLEOTIDE SEQUENCE [LARGE SCALE GENOMIC DNA]</scope>
    <source>
        <strain evidence="1 2">IMCC3135</strain>
    </source>
</reference>
<proteinExistence type="predicted"/>
<dbReference type="EMBL" id="CP018632">
    <property type="protein sequence ID" value="ASJ72828.1"/>
    <property type="molecule type" value="Genomic_DNA"/>
</dbReference>
<evidence type="ECO:0000313" key="2">
    <source>
        <dbReference type="Proteomes" id="UP000250079"/>
    </source>
</evidence>
<name>A0A2Z2NSW4_9GAMM</name>
<sequence>MPLYDPPKQWRPFYHRCGKLPADGIDVHYLGNEFLNRPPCWVMTISREATESDLEENHKLEEVGESIWMVAAEITHCPYCGEHLPVPDVEDHDLEVDLDETEHAGHDAFGAFSLLNM</sequence>
<gene>
    <name evidence="1" type="ORF">IMCC3135_13715</name>
</gene>
<accession>A0A2Z2NSW4</accession>
<keyword evidence="2" id="KW-1185">Reference proteome</keyword>
<organism evidence="1 2">
    <name type="scientific">Granulosicoccus antarcticus IMCC3135</name>
    <dbReference type="NCBI Taxonomy" id="1192854"/>
    <lineage>
        <taxon>Bacteria</taxon>
        <taxon>Pseudomonadati</taxon>
        <taxon>Pseudomonadota</taxon>
        <taxon>Gammaproteobacteria</taxon>
        <taxon>Chromatiales</taxon>
        <taxon>Granulosicoccaceae</taxon>
        <taxon>Granulosicoccus</taxon>
    </lineage>
</organism>